<evidence type="ECO:0000259" key="9">
    <source>
        <dbReference type="Pfam" id="PF13953"/>
    </source>
</evidence>
<dbReference type="Pfam" id="PF13953">
    <property type="entry name" value="PapC_C"/>
    <property type="match status" value="1"/>
</dbReference>
<dbReference type="Gene3D" id="3.10.20.410">
    <property type="match status" value="1"/>
</dbReference>
<dbReference type="GO" id="GO:0009297">
    <property type="term" value="P:pilus assembly"/>
    <property type="evidence" value="ECO:0007669"/>
    <property type="project" value="InterPro"/>
</dbReference>
<gene>
    <name evidence="11" type="ORF">F0L16_17450</name>
</gene>
<feature type="domain" description="PapC N-terminal" evidence="10">
    <location>
        <begin position="27"/>
        <end position="167"/>
    </location>
</feature>
<accession>A0A5B0W2A8</accession>
<dbReference type="Gene3D" id="2.60.40.2070">
    <property type="match status" value="1"/>
</dbReference>
<comment type="subcellular location">
    <subcellularLocation>
        <location evidence="1">Cell outer membrane</location>
        <topology evidence="1">Multi-pass membrane protein</topology>
    </subcellularLocation>
</comment>
<evidence type="ECO:0000256" key="6">
    <source>
        <dbReference type="ARBA" id="ARBA00022729"/>
    </source>
</evidence>
<dbReference type="InterPro" id="IPR043142">
    <property type="entry name" value="PapC-like_C_sf"/>
</dbReference>
<dbReference type="InterPro" id="IPR037224">
    <property type="entry name" value="PapC_N_sf"/>
</dbReference>
<protein>
    <submittedName>
        <fullName evidence="11">Fimbrial biogenesis outer membrane usher protein</fullName>
    </submittedName>
</protein>
<evidence type="ECO:0000256" key="7">
    <source>
        <dbReference type="ARBA" id="ARBA00023136"/>
    </source>
</evidence>
<keyword evidence="7" id="KW-0472">Membrane</keyword>
<sequence>MIREKVSPLALIITTILYTDYLCYATTFNTDFLAGESAKADLSRFYSTSELPAGRYDIDVYLNNDWKGRFDIHIQNDGNDIYLLNEDLPRLGIIIDKNQLPESSLSQDEILLTKIIHEGTANLDVPKLSLYLVVPQAYIKNELKGYIDPAFWDKGIPGAMLSYNANYYRTQNRNKQHRGHENEDNAYVSLNSGLNLFGWQLRDQSAYHYTRSNGNKWSNNTRYLQRGISLINSELRIGDRYTSSDLFDSFRFRGINLKTDMRMYPDAWQGFSPIVRGVAQTNALVKITQDNVIIYQGSVPPGPFAIDTILPTGSGSDLFVEVTEADGRTNSFTVPFSSVPNMMKEGLSKYDISAGKAQIANSHHKPNFFQASYQYGFNNILTGYTGAIISKDYYSLLLGSGFNLPVGAVSIDISQSSTKFDNTPTMKGQSYKAAYSRYIPQTGTNFSLAAYHYSTKNYLNLIDAINLHDWLSSGYNRQYYSHQKNTFNINLNQNLGRGAGSLFLSGTFRDYWRTQNKSREYQMGYSNSLGKINYTLTASRVRYNINETDSKEEQRYYLMLSVPFELFDYPAYLTSNISINDNHYNNSDLGLSGSAGPHNRLNYHLNISDQKSGSTTTSANLTYKTSVSTLSSSYSQSKDYRQMGLGATGSLVAYQGGILATNQVGETFAIIDAPGTANASVNGDKSMVTNNSGKLLIPYLSPYRKNAIMLDTSEVPEESAELIGNIRDVAPYSGSITHIRFKTDQRKTFIFYSTQANGKPLPFGTEIVDSEGNSLGYIGQGSMVFLRVEKLPQQVYVRIDKSGEKSCVISDPQPDEMDSTANTCR</sequence>
<comment type="caution">
    <text evidence="11">The sequence shown here is derived from an EMBL/GenBank/DDBJ whole genome shotgun (WGS) entry which is preliminary data.</text>
</comment>
<keyword evidence="8" id="KW-0998">Cell outer membrane</keyword>
<dbReference type="AlphaFoldDB" id="A0A5B0W2A8"/>
<evidence type="ECO:0000313" key="12">
    <source>
        <dbReference type="Proteomes" id="UP000322184"/>
    </source>
</evidence>
<dbReference type="GO" id="GO:0009279">
    <property type="term" value="C:cell outer membrane"/>
    <property type="evidence" value="ECO:0007669"/>
    <property type="project" value="UniProtKB-SubCell"/>
</dbReference>
<dbReference type="Pfam" id="PF13954">
    <property type="entry name" value="PapC_N"/>
    <property type="match status" value="1"/>
</dbReference>
<evidence type="ECO:0000256" key="2">
    <source>
        <dbReference type="ARBA" id="ARBA00008064"/>
    </source>
</evidence>
<evidence type="ECO:0000313" key="11">
    <source>
        <dbReference type="EMBL" id="KAA1181146.1"/>
    </source>
</evidence>
<proteinExistence type="inferred from homology"/>
<dbReference type="GO" id="GO:0015473">
    <property type="term" value="F:fimbrial usher porin activity"/>
    <property type="evidence" value="ECO:0007669"/>
    <property type="project" value="InterPro"/>
</dbReference>
<dbReference type="InterPro" id="IPR025885">
    <property type="entry name" value="PapC_N"/>
</dbReference>
<evidence type="ECO:0000256" key="4">
    <source>
        <dbReference type="ARBA" id="ARBA00022452"/>
    </source>
</evidence>
<dbReference type="SUPFAM" id="SSF141729">
    <property type="entry name" value="FimD N-terminal domain-like"/>
    <property type="match status" value="1"/>
</dbReference>
<dbReference type="PANTHER" id="PTHR30451">
    <property type="entry name" value="OUTER MEMBRANE USHER PROTEIN"/>
    <property type="match status" value="1"/>
</dbReference>
<keyword evidence="3" id="KW-0813">Transport</keyword>
<keyword evidence="6" id="KW-0732">Signal</keyword>
<keyword evidence="5" id="KW-0812">Transmembrane</keyword>
<dbReference type="RefSeq" id="WP_149617316.1">
    <property type="nucleotide sequence ID" value="NZ_CAWPFF010000084.1"/>
</dbReference>
<feature type="domain" description="PapC-like C-terminal" evidence="9">
    <location>
        <begin position="753"/>
        <end position="809"/>
    </location>
</feature>
<evidence type="ECO:0000256" key="3">
    <source>
        <dbReference type="ARBA" id="ARBA00022448"/>
    </source>
</evidence>
<dbReference type="Gene3D" id="2.60.40.3110">
    <property type="match status" value="1"/>
</dbReference>
<evidence type="ECO:0000256" key="1">
    <source>
        <dbReference type="ARBA" id="ARBA00004571"/>
    </source>
</evidence>
<dbReference type="InterPro" id="IPR025949">
    <property type="entry name" value="PapC-like_C"/>
</dbReference>
<organism evidence="11 12">
    <name type="scientific">Photorhabdus heterorhabditis</name>
    <dbReference type="NCBI Taxonomy" id="880156"/>
    <lineage>
        <taxon>Bacteria</taxon>
        <taxon>Pseudomonadati</taxon>
        <taxon>Pseudomonadota</taxon>
        <taxon>Gammaproteobacteria</taxon>
        <taxon>Enterobacterales</taxon>
        <taxon>Morganellaceae</taxon>
        <taxon>Photorhabdus</taxon>
    </lineage>
</organism>
<dbReference type="InterPro" id="IPR042186">
    <property type="entry name" value="FimD_plug_dom"/>
</dbReference>
<dbReference type="InterPro" id="IPR000015">
    <property type="entry name" value="Fimb_usher"/>
</dbReference>
<reference evidence="11 12" key="1">
    <citation type="submission" date="2019-09" db="EMBL/GenBank/DDBJ databases">
        <title>Whole genome sequence of Photorhabdus heterorhabditis strain ETL (Enterobacteriales: Enterobacteriaceae) a bacterial symbiont of Heterorhabditis zealandica strain ETL (Rhabditida: Heterorhabditidae).</title>
        <authorList>
            <person name="Lulamba T.E."/>
            <person name="Serepa-Dlamini M.H."/>
        </authorList>
    </citation>
    <scope>NUCLEOTIDE SEQUENCE [LARGE SCALE GENOMIC DNA]</scope>
    <source>
        <strain evidence="11 12">ETL</strain>
    </source>
</reference>
<keyword evidence="4" id="KW-1134">Transmembrane beta strand</keyword>
<comment type="similarity">
    <text evidence="2">Belongs to the fimbrial export usher family.</text>
</comment>
<dbReference type="STRING" id="880156.AM629_11335"/>
<dbReference type="Gene3D" id="2.60.40.2610">
    <property type="entry name" value="Outer membrane usher protein FimD, plug domain"/>
    <property type="match status" value="1"/>
</dbReference>
<evidence type="ECO:0000256" key="8">
    <source>
        <dbReference type="ARBA" id="ARBA00023237"/>
    </source>
</evidence>
<dbReference type="Pfam" id="PF00577">
    <property type="entry name" value="Usher"/>
    <property type="match status" value="1"/>
</dbReference>
<dbReference type="EMBL" id="VTUW01000042">
    <property type="protein sequence ID" value="KAA1181146.1"/>
    <property type="molecule type" value="Genomic_DNA"/>
</dbReference>
<dbReference type="PANTHER" id="PTHR30451:SF3">
    <property type="entry name" value="OUTER MEMBRANE USHER PROTEIN HTRE-RELATED"/>
    <property type="match status" value="1"/>
</dbReference>
<dbReference type="Proteomes" id="UP000322184">
    <property type="component" value="Unassembled WGS sequence"/>
</dbReference>
<name>A0A5B0W2A8_9GAMM</name>
<evidence type="ECO:0000256" key="5">
    <source>
        <dbReference type="ARBA" id="ARBA00022692"/>
    </source>
</evidence>
<evidence type="ECO:0000259" key="10">
    <source>
        <dbReference type="Pfam" id="PF13954"/>
    </source>
</evidence>